<accession>A0A6C0CSZ3</accession>
<keyword evidence="1" id="KW-0812">Transmembrane</keyword>
<feature type="transmembrane region" description="Helical" evidence="1">
    <location>
        <begin position="57"/>
        <end position="74"/>
    </location>
</feature>
<protein>
    <submittedName>
        <fullName evidence="2">Uncharacterized protein</fullName>
    </submittedName>
</protein>
<name>A0A6C0CSZ3_9ZZZZ</name>
<proteinExistence type="predicted"/>
<keyword evidence="1" id="KW-0472">Membrane</keyword>
<keyword evidence="1" id="KW-1133">Transmembrane helix</keyword>
<dbReference type="AlphaFoldDB" id="A0A6C0CSZ3"/>
<evidence type="ECO:0000313" key="2">
    <source>
        <dbReference type="EMBL" id="QHT06819.1"/>
    </source>
</evidence>
<reference evidence="2" key="1">
    <citation type="journal article" date="2020" name="Nature">
        <title>Giant virus diversity and host interactions through global metagenomics.</title>
        <authorList>
            <person name="Schulz F."/>
            <person name="Roux S."/>
            <person name="Paez-Espino D."/>
            <person name="Jungbluth S."/>
            <person name="Walsh D.A."/>
            <person name="Denef V.J."/>
            <person name="McMahon K.D."/>
            <person name="Konstantinidis K.T."/>
            <person name="Eloe-Fadrosh E.A."/>
            <person name="Kyrpides N.C."/>
            <person name="Woyke T."/>
        </authorList>
    </citation>
    <scope>NUCLEOTIDE SEQUENCE</scope>
    <source>
        <strain evidence="2">GVMAG-M-3300021473-15</strain>
    </source>
</reference>
<dbReference type="EMBL" id="MN739475">
    <property type="protein sequence ID" value="QHT06819.1"/>
    <property type="molecule type" value="Genomic_DNA"/>
</dbReference>
<evidence type="ECO:0000256" key="1">
    <source>
        <dbReference type="SAM" id="Phobius"/>
    </source>
</evidence>
<sequence length="95" mass="10656">MSISVSNASNTVSVSGTDVFDAWTLQQKSIDVLSNCVVAVDDVCYRTIRECFDYLRYYPYFGVGVVLLVLYVILRHSMTTSKPPPTYCTMQAEIV</sequence>
<organism evidence="2">
    <name type="scientific">viral metagenome</name>
    <dbReference type="NCBI Taxonomy" id="1070528"/>
    <lineage>
        <taxon>unclassified sequences</taxon>
        <taxon>metagenomes</taxon>
        <taxon>organismal metagenomes</taxon>
    </lineage>
</organism>